<sequence>MAFVVHGVTGAQGRPVHSALQSGGHEVVAAVRTPSALPEGTPSATVELADVDTLTRAYSHADGVFIHLPMGSPQQLSVYAEAVVSALSQARPARVVISTSGHIVDAPDSPLQAAEDSPIVTLVGGAQAAGISTAVVVSRLYLENLLLPVIAGPIRDEGVLRYAMADTFPVSWCSHLDVADAVAQLLTTDTDITGTVAVGHDPGLVGPDLAHGFAARFGTEVRYRSITPGEFGDLILPLFGPDASAPVVGLYEALATQSGYTISPENSAQKLLGLEPRSVGTWLADIGM</sequence>
<proteinExistence type="predicted"/>
<evidence type="ECO:0000313" key="2">
    <source>
        <dbReference type="EMBL" id="MEE4024033.1"/>
    </source>
</evidence>
<evidence type="ECO:0000259" key="1">
    <source>
        <dbReference type="Pfam" id="PF13460"/>
    </source>
</evidence>
<dbReference type="InterPro" id="IPR036291">
    <property type="entry name" value="NAD(P)-bd_dom_sf"/>
</dbReference>
<feature type="domain" description="NAD(P)-binding" evidence="1">
    <location>
        <begin position="7"/>
        <end position="116"/>
    </location>
</feature>
<dbReference type="InterPro" id="IPR016040">
    <property type="entry name" value="NAD(P)-bd_dom"/>
</dbReference>
<dbReference type="Pfam" id="PF13460">
    <property type="entry name" value="NAD_binding_10"/>
    <property type="match status" value="1"/>
</dbReference>
<dbReference type="InterPro" id="IPR051604">
    <property type="entry name" value="Ergot_Alk_Oxidoreductase"/>
</dbReference>
<dbReference type="PANTHER" id="PTHR43162:SF1">
    <property type="entry name" value="PRESTALK A DIFFERENTIATION PROTEIN A"/>
    <property type="match status" value="1"/>
</dbReference>
<name>A0ABU7MUM6_9ACTN</name>
<keyword evidence="3" id="KW-1185">Reference proteome</keyword>
<gene>
    <name evidence="2" type="ORF">V1Y59_13175</name>
</gene>
<reference evidence="2 3" key="1">
    <citation type="submission" date="2024-01" db="EMBL/GenBank/DDBJ databases">
        <title>Draft genome sequence of Gordonia sp. PKS22-38.</title>
        <authorList>
            <person name="Suphannarot A."/>
            <person name="Mingma R."/>
        </authorList>
    </citation>
    <scope>NUCLEOTIDE SEQUENCE [LARGE SCALE GENOMIC DNA]</scope>
    <source>
        <strain evidence="2 3">PKS22-38</strain>
    </source>
</reference>
<dbReference type="Gene3D" id="3.40.50.720">
    <property type="entry name" value="NAD(P)-binding Rossmann-like Domain"/>
    <property type="match status" value="1"/>
</dbReference>
<dbReference type="Proteomes" id="UP001335729">
    <property type="component" value="Unassembled WGS sequence"/>
</dbReference>
<dbReference type="SUPFAM" id="SSF51735">
    <property type="entry name" value="NAD(P)-binding Rossmann-fold domains"/>
    <property type="match status" value="1"/>
</dbReference>
<comment type="caution">
    <text evidence="2">The sequence shown here is derived from an EMBL/GenBank/DDBJ whole genome shotgun (WGS) entry which is preliminary data.</text>
</comment>
<dbReference type="PANTHER" id="PTHR43162">
    <property type="match status" value="1"/>
</dbReference>
<evidence type="ECO:0000313" key="3">
    <source>
        <dbReference type="Proteomes" id="UP001335729"/>
    </source>
</evidence>
<dbReference type="EMBL" id="JAZDUE010000010">
    <property type="protein sequence ID" value="MEE4024033.1"/>
    <property type="molecule type" value="Genomic_DNA"/>
</dbReference>
<protein>
    <submittedName>
        <fullName evidence="2">NAD(P)H-binding protein</fullName>
    </submittedName>
</protein>
<dbReference type="RefSeq" id="WP_330505425.1">
    <property type="nucleotide sequence ID" value="NZ_JAZDUE010000010.1"/>
</dbReference>
<accession>A0ABU7MUM6</accession>
<organism evidence="2 3">
    <name type="scientific">Gordonia prachuapensis</name>
    <dbReference type="NCBI Taxonomy" id="3115651"/>
    <lineage>
        <taxon>Bacteria</taxon>
        <taxon>Bacillati</taxon>
        <taxon>Actinomycetota</taxon>
        <taxon>Actinomycetes</taxon>
        <taxon>Mycobacteriales</taxon>
        <taxon>Gordoniaceae</taxon>
        <taxon>Gordonia</taxon>
    </lineage>
</organism>